<sequence>MKQIILTIILAVSLINCKTFVKISDKTEFGREDGFIKVFNPAANFKSLTYGDFKFATTKDIYKELKAEKSNIRNILFYAKTPDPSYEYYVLLNPKNKNFNLQKYVVKDTVLSSKNFVILVSKAAPQSDIRFIPSKIFEINSN</sequence>
<dbReference type="Proteomes" id="UP000028349">
    <property type="component" value="Unassembled WGS sequence"/>
</dbReference>
<accession>A0A3S4UQV3</accession>
<dbReference type="KEGG" id="cant:NCTC13489_00680"/>
<dbReference type="EMBL" id="LR134441">
    <property type="protein sequence ID" value="VEH97018.1"/>
    <property type="molecule type" value="Genomic_DNA"/>
</dbReference>
<evidence type="ECO:0000313" key="4">
    <source>
        <dbReference type="Proteomes" id="UP000270036"/>
    </source>
</evidence>
<protein>
    <submittedName>
        <fullName evidence="2">Uncharacterized protein</fullName>
    </submittedName>
</protein>
<reference evidence="2 4" key="2">
    <citation type="submission" date="2018-12" db="EMBL/GenBank/DDBJ databases">
        <authorList>
            <consortium name="Pathogen Informatics"/>
        </authorList>
    </citation>
    <scope>NUCLEOTIDE SEQUENCE [LARGE SCALE GENOMIC DNA]</scope>
    <source>
        <strain evidence="2 4">NCTC13489</strain>
    </source>
</reference>
<gene>
    <name evidence="1" type="ORF">HY04_14500</name>
    <name evidence="2" type="ORF">NCTC13489_00680</name>
</gene>
<reference evidence="1 3" key="1">
    <citation type="submission" date="2014-07" db="EMBL/GenBank/DDBJ databases">
        <authorList>
            <person name="Pisani N.G."/>
            <person name="Newman J.D."/>
        </authorList>
    </citation>
    <scope>NUCLEOTIDE SEQUENCE [LARGE SCALE GENOMIC DNA]</scope>
    <source>
        <strain evidence="1 3">LMG 24720</strain>
    </source>
</reference>
<organism evidence="2 4">
    <name type="scientific">Kaistella antarctica</name>
    <dbReference type="NCBI Taxonomy" id="266748"/>
    <lineage>
        <taxon>Bacteria</taxon>
        <taxon>Pseudomonadati</taxon>
        <taxon>Bacteroidota</taxon>
        <taxon>Flavobacteriia</taxon>
        <taxon>Flavobacteriales</taxon>
        <taxon>Weeksellaceae</taxon>
        <taxon>Chryseobacterium group</taxon>
        <taxon>Kaistella</taxon>
    </lineage>
</organism>
<evidence type="ECO:0000313" key="2">
    <source>
        <dbReference type="EMBL" id="VEH97018.1"/>
    </source>
</evidence>
<evidence type="ECO:0000313" key="3">
    <source>
        <dbReference type="Proteomes" id="UP000028349"/>
    </source>
</evidence>
<dbReference type="STRING" id="266748.HY04_14500"/>
<name>A0A3S4UQV3_9FLAO</name>
<dbReference type="AlphaFoldDB" id="A0A3S4UQV3"/>
<dbReference type="OrthoDB" id="277629at2"/>
<evidence type="ECO:0000313" key="1">
    <source>
        <dbReference type="EMBL" id="KEY19597.1"/>
    </source>
</evidence>
<keyword evidence="3" id="KW-1185">Reference proteome</keyword>
<dbReference type="Proteomes" id="UP000270036">
    <property type="component" value="Chromosome"/>
</dbReference>
<proteinExistence type="predicted"/>
<dbReference type="EMBL" id="JPEP01000002">
    <property type="protein sequence ID" value="KEY19597.1"/>
    <property type="molecule type" value="Genomic_DNA"/>
</dbReference>
<dbReference type="RefSeq" id="WP_034720856.1">
    <property type="nucleotide sequence ID" value="NZ_FOIX01000003.1"/>
</dbReference>